<gene>
    <name evidence="2" type="ORF">N825_23190</name>
</gene>
<reference evidence="2 3" key="1">
    <citation type="submission" date="2013-08" db="EMBL/GenBank/DDBJ databases">
        <title>The genome sequence of Skermanella stibiiresistens.</title>
        <authorList>
            <person name="Zhu W."/>
            <person name="Wang G."/>
        </authorList>
    </citation>
    <scope>NUCLEOTIDE SEQUENCE [LARGE SCALE GENOMIC DNA]</scope>
    <source>
        <strain evidence="2 3">SB22</strain>
    </source>
</reference>
<dbReference type="Gene3D" id="3.40.190.10">
    <property type="entry name" value="Periplasmic binding protein-like II"/>
    <property type="match status" value="2"/>
</dbReference>
<comment type="caution">
    <text evidence="2">The sequence shown here is derived from an EMBL/GenBank/DDBJ whole genome shotgun (WGS) entry which is preliminary data.</text>
</comment>
<dbReference type="STRING" id="1385369.N825_23190"/>
<proteinExistence type="predicted"/>
<dbReference type="PANTHER" id="PTHR31528:SF3">
    <property type="entry name" value="THIAMINE BIOSYNTHESIS PROTEIN HI_0357-RELATED"/>
    <property type="match status" value="1"/>
</dbReference>
<evidence type="ECO:0000259" key="1">
    <source>
        <dbReference type="Pfam" id="PF09084"/>
    </source>
</evidence>
<evidence type="ECO:0000313" key="3">
    <source>
        <dbReference type="Proteomes" id="UP000019486"/>
    </source>
</evidence>
<dbReference type="SUPFAM" id="SSF53850">
    <property type="entry name" value="Periplasmic binding protein-like II"/>
    <property type="match status" value="1"/>
</dbReference>
<dbReference type="GO" id="GO:0009228">
    <property type="term" value="P:thiamine biosynthetic process"/>
    <property type="evidence" value="ECO:0007669"/>
    <property type="project" value="InterPro"/>
</dbReference>
<evidence type="ECO:0000313" key="2">
    <source>
        <dbReference type="EMBL" id="EWY36899.1"/>
    </source>
</evidence>
<sequence>MLAGSVLAAPMIMSRRVHSQERRKISFTLPFLAEGGNAYAYVAKAQGYWDALGLDVAISRGYGSVAAAQAIGAGQFQFGLAAPSAAIQQAAKGVPLVSLACAGYDATMGICLLKDSPIHKPKDLEGKRMASVVTSGEHPFLPVFAEMTGFDMKTVNIVQTDPNVRQRLLVTGQVDCMSGFAVSFIPPLVSQGFEARAMLYNDFGLTLYNNALLTQPEMVNKEPKLCADIASGLLQAIKFTMLNPEEAIKLFLQQVPEAGLSATGVEQIRLGVGIFNNSMLHEPAFKNSIGYAVPTDYETMTDLVMKYVAAPGEKPPKVGDLLTNDFIGKLTFTPEEWAAAQANAKPYRKYLGEET</sequence>
<feature type="domain" description="SsuA/THI5-like" evidence="1">
    <location>
        <begin position="40"/>
        <end position="247"/>
    </location>
</feature>
<dbReference type="InterPro" id="IPR027939">
    <property type="entry name" value="NMT1/THI5"/>
</dbReference>
<dbReference type="EMBL" id="AVFL01000034">
    <property type="protein sequence ID" value="EWY36899.1"/>
    <property type="molecule type" value="Genomic_DNA"/>
</dbReference>
<organism evidence="2 3">
    <name type="scientific">Skermanella stibiiresistens SB22</name>
    <dbReference type="NCBI Taxonomy" id="1385369"/>
    <lineage>
        <taxon>Bacteria</taxon>
        <taxon>Pseudomonadati</taxon>
        <taxon>Pseudomonadota</taxon>
        <taxon>Alphaproteobacteria</taxon>
        <taxon>Rhodospirillales</taxon>
        <taxon>Azospirillaceae</taxon>
        <taxon>Skermanella</taxon>
    </lineage>
</organism>
<dbReference type="AlphaFoldDB" id="W9GT02"/>
<dbReference type="InterPro" id="IPR015168">
    <property type="entry name" value="SsuA/THI5"/>
</dbReference>
<dbReference type="Proteomes" id="UP000019486">
    <property type="component" value="Unassembled WGS sequence"/>
</dbReference>
<protein>
    <recommendedName>
        <fullName evidence="1">SsuA/THI5-like domain-containing protein</fullName>
    </recommendedName>
</protein>
<name>W9GT02_9PROT</name>
<keyword evidence="3" id="KW-1185">Reference proteome</keyword>
<accession>W9GT02</accession>
<dbReference type="Pfam" id="PF09084">
    <property type="entry name" value="NMT1"/>
    <property type="match status" value="1"/>
</dbReference>
<dbReference type="PANTHER" id="PTHR31528">
    <property type="entry name" value="4-AMINO-5-HYDROXYMETHYL-2-METHYLPYRIMIDINE PHOSPHATE SYNTHASE THI11-RELATED"/>
    <property type="match status" value="1"/>
</dbReference>